<dbReference type="SUPFAM" id="SSF57414">
    <property type="entry name" value="Hairpin loop containing domain-like"/>
    <property type="match status" value="3"/>
</dbReference>
<dbReference type="GO" id="GO:0009653">
    <property type="term" value="P:anatomical structure morphogenesis"/>
    <property type="evidence" value="ECO:0007669"/>
    <property type="project" value="TreeGrafter"/>
</dbReference>
<evidence type="ECO:0000259" key="3">
    <source>
        <dbReference type="PROSITE" id="PS50948"/>
    </source>
</evidence>
<feature type="domain" description="Apple" evidence="3">
    <location>
        <begin position="312"/>
        <end position="397"/>
    </location>
</feature>
<evidence type="ECO:0000256" key="2">
    <source>
        <dbReference type="SAM" id="SignalP"/>
    </source>
</evidence>
<protein>
    <submittedName>
        <fullName evidence="5">Apple domain-containing protein</fullName>
    </submittedName>
</protein>
<organism evidence="4 5">
    <name type="scientific">Setaria digitata</name>
    <dbReference type="NCBI Taxonomy" id="48799"/>
    <lineage>
        <taxon>Eukaryota</taxon>
        <taxon>Metazoa</taxon>
        <taxon>Ecdysozoa</taxon>
        <taxon>Nematoda</taxon>
        <taxon>Chromadorea</taxon>
        <taxon>Rhabditida</taxon>
        <taxon>Spirurina</taxon>
        <taxon>Spiruromorpha</taxon>
        <taxon>Filarioidea</taxon>
        <taxon>Setariidae</taxon>
        <taxon>Setaria</taxon>
    </lineage>
</organism>
<feature type="compositionally biased region" description="Basic and acidic residues" evidence="1">
    <location>
        <begin position="49"/>
        <end position="58"/>
    </location>
</feature>
<feature type="region of interest" description="Disordered" evidence="1">
    <location>
        <begin position="38"/>
        <end position="61"/>
    </location>
</feature>
<keyword evidence="4" id="KW-1185">Reference proteome</keyword>
<dbReference type="SMART" id="SM00473">
    <property type="entry name" value="PAN_AP"/>
    <property type="match status" value="2"/>
</dbReference>
<sequence length="414" mass="47728">MKTWLWLFAFIFTRKCLGKKFEYRDVVPTNHGNAERRDAVEFRSFSTEPKPEGAKESEQANYDYSNKKKEPFTVEDVLLQQSALISDVLDPNDACFRIYNECIIVNAQPYERRFNVLLEECKHRCMQTQNNAYSCRLLVYDIANEICDFFAHRGDQLPAKLLKYQEHLCLEPTFASGCDLKYARKPIKTGDVTGGQVSSAVSLVDFTKKDMSYGSCDEGKVVKYLRTQGFEFNNVDRTDLGAYSLDTCMNACTNNIDGKGYTFECRSFDYNRTRCSLLAESARGRFRELKRNSNANYYEKICVDADLMSNECQTINRFPQMILVGFAEAVITAKSFMRCFESCLKSRQLFAINCTSVLYFYEESDQNCILNSENRKTQKNLFVEENTDVVDYFEISCPIKNQKKVIGDSLLFKS</sequence>
<name>A0A915PQL9_9BILA</name>
<reference evidence="5" key="1">
    <citation type="submission" date="2022-11" db="UniProtKB">
        <authorList>
            <consortium name="WormBaseParasite"/>
        </authorList>
    </citation>
    <scope>IDENTIFICATION</scope>
</reference>
<proteinExistence type="predicted"/>
<dbReference type="CDD" id="cd01099">
    <property type="entry name" value="PAN_AP_HGF"/>
    <property type="match status" value="1"/>
</dbReference>
<accession>A0A915PQL9</accession>
<dbReference type="PANTHER" id="PTHR47327:SF21">
    <property type="entry name" value="APPLE DOMAIN-CONTAINING PROTEIN"/>
    <property type="match status" value="1"/>
</dbReference>
<feature type="signal peptide" evidence="2">
    <location>
        <begin position="1"/>
        <end position="18"/>
    </location>
</feature>
<keyword evidence="2" id="KW-0732">Signal</keyword>
<dbReference type="PANTHER" id="PTHR47327">
    <property type="entry name" value="FI18240P1-RELATED"/>
    <property type="match status" value="1"/>
</dbReference>
<evidence type="ECO:0000256" key="1">
    <source>
        <dbReference type="SAM" id="MobiDB-lite"/>
    </source>
</evidence>
<evidence type="ECO:0000313" key="5">
    <source>
        <dbReference type="WBParaSite" id="sdigi.contig339.g7564.t1"/>
    </source>
</evidence>
<dbReference type="InterPro" id="IPR052774">
    <property type="entry name" value="Celegans_DevNeuronal_Protein"/>
</dbReference>
<dbReference type="PROSITE" id="PS50948">
    <property type="entry name" value="PAN"/>
    <property type="match status" value="2"/>
</dbReference>
<dbReference type="AlphaFoldDB" id="A0A915PQL9"/>
<dbReference type="InterPro" id="IPR003609">
    <property type="entry name" value="Pan_app"/>
</dbReference>
<dbReference type="Proteomes" id="UP000887581">
    <property type="component" value="Unplaced"/>
</dbReference>
<feature type="chain" id="PRO_5037632539" evidence="2">
    <location>
        <begin position="19"/>
        <end position="414"/>
    </location>
</feature>
<dbReference type="WBParaSite" id="sdigi.contig339.g7564.t1">
    <property type="protein sequence ID" value="sdigi.contig339.g7564.t1"/>
    <property type="gene ID" value="sdigi.contig339.g7564"/>
</dbReference>
<dbReference type="Gene3D" id="3.50.4.10">
    <property type="entry name" value="Hepatocyte Growth Factor"/>
    <property type="match status" value="3"/>
</dbReference>
<dbReference type="Pfam" id="PF00024">
    <property type="entry name" value="PAN_1"/>
    <property type="match status" value="2"/>
</dbReference>
<evidence type="ECO:0000313" key="4">
    <source>
        <dbReference type="Proteomes" id="UP000887581"/>
    </source>
</evidence>
<feature type="domain" description="Apple" evidence="3">
    <location>
        <begin position="216"/>
        <end position="302"/>
    </location>
</feature>